<accession>A0ABW2TMH0</accession>
<dbReference type="EMBL" id="JBHTEY010000004">
    <property type="protein sequence ID" value="MFC7614874.1"/>
    <property type="molecule type" value="Genomic_DNA"/>
</dbReference>
<keyword evidence="2" id="KW-1185">Reference proteome</keyword>
<protein>
    <recommendedName>
        <fullName evidence="3">Amidohydrolase family protein</fullName>
    </recommendedName>
</protein>
<evidence type="ECO:0008006" key="3">
    <source>
        <dbReference type="Google" id="ProtNLM"/>
    </source>
</evidence>
<name>A0ABW2TMH0_9PSEU</name>
<dbReference type="SUPFAM" id="SSF51556">
    <property type="entry name" value="Metallo-dependent hydrolases"/>
    <property type="match status" value="1"/>
</dbReference>
<organism evidence="1 2">
    <name type="scientific">Actinokineospora soli</name>
    <dbReference type="NCBI Taxonomy" id="1048753"/>
    <lineage>
        <taxon>Bacteria</taxon>
        <taxon>Bacillati</taxon>
        <taxon>Actinomycetota</taxon>
        <taxon>Actinomycetes</taxon>
        <taxon>Pseudonocardiales</taxon>
        <taxon>Pseudonocardiaceae</taxon>
        <taxon>Actinokineospora</taxon>
    </lineage>
</organism>
<dbReference type="Proteomes" id="UP001596512">
    <property type="component" value="Unassembled WGS sequence"/>
</dbReference>
<evidence type="ECO:0000313" key="2">
    <source>
        <dbReference type="Proteomes" id="UP001596512"/>
    </source>
</evidence>
<comment type="caution">
    <text evidence="1">The sequence shown here is derived from an EMBL/GenBank/DDBJ whole genome shotgun (WGS) entry which is preliminary data.</text>
</comment>
<dbReference type="Gene3D" id="3.20.20.140">
    <property type="entry name" value="Metal-dependent hydrolases"/>
    <property type="match status" value="1"/>
</dbReference>
<dbReference type="InterPro" id="IPR011059">
    <property type="entry name" value="Metal-dep_hydrolase_composite"/>
</dbReference>
<dbReference type="InterPro" id="IPR032466">
    <property type="entry name" value="Metal_Hydrolase"/>
</dbReference>
<reference evidence="2" key="1">
    <citation type="journal article" date="2019" name="Int. J. Syst. Evol. Microbiol.">
        <title>The Global Catalogue of Microorganisms (GCM) 10K type strain sequencing project: providing services to taxonomists for standard genome sequencing and annotation.</title>
        <authorList>
            <consortium name="The Broad Institute Genomics Platform"/>
            <consortium name="The Broad Institute Genome Sequencing Center for Infectious Disease"/>
            <person name="Wu L."/>
            <person name="Ma J."/>
        </authorList>
    </citation>
    <scope>NUCLEOTIDE SEQUENCE [LARGE SCALE GENOMIC DNA]</scope>
    <source>
        <strain evidence="2">JCM 17695</strain>
    </source>
</reference>
<evidence type="ECO:0000313" key="1">
    <source>
        <dbReference type="EMBL" id="MFC7614874.1"/>
    </source>
</evidence>
<sequence>MTVLAGTDSRPHGRVADEVRALAAAGVPAHHAVGAASWTARAYLGLPGLVPGGPADAVVYPVDPRRDLGELDHPLAVVLRGRRVR</sequence>
<proteinExistence type="predicted"/>
<dbReference type="Gene3D" id="2.30.40.10">
    <property type="entry name" value="Urease, subunit C, domain 1"/>
    <property type="match status" value="1"/>
</dbReference>
<gene>
    <name evidence="1" type="ORF">ACFQV2_16480</name>
</gene>